<dbReference type="Pfam" id="PF13489">
    <property type="entry name" value="Methyltransf_23"/>
    <property type="match status" value="1"/>
</dbReference>
<dbReference type="AlphaFoldDB" id="A0A0F9AVU0"/>
<evidence type="ECO:0000256" key="1">
    <source>
        <dbReference type="SAM" id="MobiDB-lite"/>
    </source>
</evidence>
<dbReference type="CDD" id="cd02440">
    <property type="entry name" value="AdoMet_MTases"/>
    <property type="match status" value="1"/>
</dbReference>
<dbReference type="Gene3D" id="3.40.50.150">
    <property type="entry name" value="Vaccinia Virus protein VP39"/>
    <property type="match status" value="1"/>
</dbReference>
<protein>
    <submittedName>
        <fullName evidence="2">Uncharacterized protein</fullName>
    </submittedName>
</protein>
<dbReference type="SUPFAM" id="SSF53335">
    <property type="entry name" value="S-adenosyl-L-methionine-dependent methyltransferases"/>
    <property type="match status" value="1"/>
</dbReference>
<dbReference type="EMBL" id="LAZR01040801">
    <property type="protein sequence ID" value="KKL13580.1"/>
    <property type="molecule type" value="Genomic_DNA"/>
</dbReference>
<accession>A0A0F9AVU0</accession>
<reference evidence="2" key="1">
    <citation type="journal article" date="2015" name="Nature">
        <title>Complex archaea that bridge the gap between prokaryotes and eukaryotes.</title>
        <authorList>
            <person name="Spang A."/>
            <person name="Saw J.H."/>
            <person name="Jorgensen S.L."/>
            <person name="Zaremba-Niedzwiedzka K."/>
            <person name="Martijn J."/>
            <person name="Lind A.E."/>
            <person name="van Eijk R."/>
            <person name="Schleper C."/>
            <person name="Guy L."/>
            <person name="Ettema T.J."/>
        </authorList>
    </citation>
    <scope>NUCLEOTIDE SEQUENCE</scope>
</reference>
<feature type="region of interest" description="Disordered" evidence="1">
    <location>
        <begin position="349"/>
        <end position="375"/>
    </location>
</feature>
<feature type="compositionally biased region" description="Low complexity" evidence="1">
    <location>
        <begin position="351"/>
        <end position="369"/>
    </location>
</feature>
<sequence length="375" mass="41464">MAQWLRQSPLDMSGQCRDETWVHRDAGGEESLPVQVRLGKPIDILKLKQNMLEEFGAQTTAVRTSRRQLFSDPARIQNVPCCPICGCGEFEPRLSFYGAHYHECSGCSHHFVVNRATPAEIEAFYAEGESYQTTYADKRTAETRVQQVALPKAHWILEQFERLYGRRPRSVLDVGAGCGHFVQACRQLDIPADGLEISPAGRRACKELFGFEMSGDDFITQWKAWSDYEVVTFWGVIEHVVDPPAMLDAASRVLADREGMVVAEVPRWNCLATAVQSAYPQTIVRHLEPLGHINCFTDASLATALRRASFDVVAAWYFGMDAYELAIQVSHAVGNPEIVGELAKARTDGMPTATPASAAHASTPSRSSANSGKSR</sequence>
<feature type="non-terminal residue" evidence="2">
    <location>
        <position position="375"/>
    </location>
</feature>
<comment type="caution">
    <text evidence="2">The sequence shown here is derived from an EMBL/GenBank/DDBJ whole genome shotgun (WGS) entry which is preliminary data.</text>
</comment>
<dbReference type="InterPro" id="IPR029063">
    <property type="entry name" value="SAM-dependent_MTases_sf"/>
</dbReference>
<name>A0A0F9AVU0_9ZZZZ</name>
<evidence type="ECO:0000313" key="2">
    <source>
        <dbReference type="EMBL" id="KKL13580.1"/>
    </source>
</evidence>
<proteinExistence type="predicted"/>
<gene>
    <name evidence="2" type="ORF">LCGC14_2524330</name>
</gene>
<organism evidence="2">
    <name type="scientific">marine sediment metagenome</name>
    <dbReference type="NCBI Taxonomy" id="412755"/>
    <lineage>
        <taxon>unclassified sequences</taxon>
        <taxon>metagenomes</taxon>
        <taxon>ecological metagenomes</taxon>
    </lineage>
</organism>